<dbReference type="AlphaFoldDB" id="A0A930DMS9"/>
<gene>
    <name evidence="2" type="ORF">HXM90_10025</name>
</gene>
<feature type="region of interest" description="Disordered" evidence="1">
    <location>
        <begin position="419"/>
        <end position="438"/>
    </location>
</feature>
<dbReference type="Proteomes" id="UP000775770">
    <property type="component" value="Unassembled WGS sequence"/>
</dbReference>
<evidence type="ECO:0000313" key="3">
    <source>
        <dbReference type="Proteomes" id="UP000775770"/>
    </source>
</evidence>
<dbReference type="InterPro" id="IPR039498">
    <property type="entry name" value="NTP_transf_5"/>
</dbReference>
<sequence>MRRMNWGRLYRIADYHELASGIYLGMLSAGARVPSLFGEKFFHRYQEAVRYGEIYESSELEILGAFQAVKVPAVVLESAAVRRLYHLPETAANSPLRLYIPEERYYMARGYLFDLGYETDQFYTGFGEHMKRAGGFQVEIYHHLPFLTKNYKKHMKSLLDRAYPDKKYPVLKVLSLESSYMFRMAEACYHFCTDNLKIRELLDLYLFYKLFHKDMNKKFLDARIKELDISLLSQSLLHMADMWFSSRKDSLFPYPKDSISLFDDMESRILSNGMVGADSIPEAAKLRKAIKDAENKEERAAKWRKWKEKWKNRFDGIKKQLRWIFPESSYMKSLYPGLENAPFLLPLYWIRRDFKLIRIMMLPDKLEEPKGENGGEKSSETKGQSTGGVGSIEAMSYQDDPFRKNGRKKVFYKGRRNNESEALSTNSVGESEAEEEELPLYKDTAFLQEEVEEEDLPLEKDENQETEGSLWDFKVPPRLAKEEKRPEVGTGNRAEPILSPETEALLQEAFAKMEAIQEEEKIKAESEDAESNKTAAGLSEEQERLALAMLSAMLPEEEAAPLEETSQSGEKIETAEVDGKEVSVKSWSFPKDEK</sequence>
<feature type="region of interest" description="Disordered" evidence="1">
    <location>
        <begin position="552"/>
        <end position="594"/>
    </location>
</feature>
<reference evidence="2" key="1">
    <citation type="submission" date="2020-04" db="EMBL/GenBank/DDBJ databases">
        <title>Deep metagenomics examines the oral microbiome during advanced dental caries in children, revealing novel taxa and co-occurrences with host molecules.</title>
        <authorList>
            <person name="Baker J.L."/>
            <person name="Morton J.T."/>
            <person name="Dinis M."/>
            <person name="Alvarez R."/>
            <person name="Tran N.C."/>
            <person name="Knight R."/>
            <person name="Edlund A."/>
        </authorList>
    </citation>
    <scope>NUCLEOTIDE SEQUENCE</scope>
    <source>
        <strain evidence="2">JCVI_38_bin.19</strain>
    </source>
</reference>
<feature type="compositionally biased region" description="Polar residues" evidence="1">
    <location>
        <begin position="420"/>
        <end position="429"/>
    </location>
</feature>
<evidence type="ECO:0000256" key="1">
    <source>
        <dbReference type="SAM" id="MobiDB-lite"/>
    </source>
</evidence>
<feature type="region of interest" description="Disordered" evidence="1">
    <location>
        <begin position="452"/>
        <end position="500"/>
    </location>
</feature>
<feature type="compositionally biased region" description="Basic and acidic residues" evidence="1">
    <location>
        <begin position="570"/>
        <end position="583"/>
    </location>
</feature>
<feature type="region of interest" description="Disordered" evidence="1">
    <location>
        <begin position="366"/>
        <end position="399"/>
    </location>
</feature>
<dbReference type="Pfam" id="PF14907">
    <property type="entry name" value="NTP_transf_5"/>
    <property type="match status" value="1"/>
</dbReference>
<name>A0A930DMS9_9FIRM</name>
<organism evidence="2 3">
    <name type="scientific">Oribacterium sinus</name>
    <dbReference type="NCBI Taxonomy" id="237576"/>
    <lineage>
        <taxon>Bacteria</taxon>
        <taxon>Bacillati</taxon>
        <taxon>Bacillota</taxon>
        <taxon>Clostridia</taxon>
        <taxon>Lachnospirales</taxon>
        <taxon>Lachnospiraceae</taxon>
        <taxon>Oribacterium</taxon>
    </lineage>
</organism>
<evidence type="ECO:0000313" key="2">
    <source>
        <dbReference type="EMBL" id="MBF1273725.1"/>
    </source>
</evidence>
<feature type="region of interest" description="Disordered" evidence="1">
    <location>
        <begin position="517"/>
        <end position="539"/>
    </location>
</feature>
<proteinExistence type="predicted"/>
<comment type="caution">
    <text evidence="2">The sequence shown here is derived from an EMBL/GenBank/DDBJ whole genome shotgun (WGS) entry which is preliminary data.</text>
</comment>
<accession>A0A930DMS9</accession>
<dbReference type="EMBL" id="JABZRA010000236">
    <property type="protein sequence ID" value="MBF1273725.1"/>
    <property type="molecule type" value="Genomic_DNA"/>
</dbReference>
<feature type="compositionally biased region" description="Basic and acidic residues" evidence="1">
    <location>
        <begin position="366"/>
        <end position="380"/>
    </location>
</feature>
<protein>
    <submittedName>
        <fullName evidence="2">Nucleotidyltransferase family protein</fullName>
    </submittedName>
</protein>